<dbReference type="EMBL" id="CACRXK020004514">
    <property type="protein sequence ID" value="CAB4003021.1"/>
    <property type="molecule type" value="Genomic_DNA"/>
</dbReference>
<dbReference type="AlphaFoldDB" id="A0A7D9E997"/>
<sequence length="184" mass="20902">MFVGYPVLLGALFCAPQLVHVVNNINTIWRHDISTNTNLAKCCEPILLQHIDFLPKAYINFSKSNLFFAIVRTDKAGTNCLNIALPSKPFEKGMMDISSNPGPDNKHDARRVRASNANRKQRRHLQIAHLNVISIKNRQHYIFVKELALKNEYDILTISESWLNNTVQGIEVEIPRNSPVFAPL</sequence>
<protein>
    <submittedName>
        <fullName evidence="1">Uncharacterized protein</fullName>
    </submittedName>
</protein>
<organism evidence="1 2">
    <name type="scientific">Paramuricea clavata</name>
    <name type="common">Red gorgonian</name>
    <name type="synonym">Violescent sea-whip</name>
    <dbReference type="NCBI Taxonomy" id="317549"/>
    <lineage>
        <taxon>Eukaryota</taxon>
        <taxon>Metazoa</taxon>
        <taxon>Cnidaria</taxon>
        <taxon>Anthozoa</taxon>
        <taxon>Octocorallia</taxon>
        <taxon>Malacalcyonacea</taxon>
        <taxon>Plexauridae</taxon>
        <taxon>Paramuricea</taxon>
    </lineage>
</organism>
<dbReference type="Proteomes" id="UP001152795">
    <property type="component" value="Unassembled WGS sequence"/>
</dbReference>
<proteinExistence type="predicted"/>
<reference evidence="1" key="1">
    <citation type="submission" date="2020-04" db="EMBL/GenBank/DDBJ databases">
        <authorList>
            <person name="Alioto T."/>
            <person name="Alioto T."/>
            <person name="Gomez Garrido J."/>
        </authorList>
    </citation>
    <scope>NUCLEOTIDE SEQUENCE</scope>
    <source>
        <strain evidence="1">A484AB</strain>
    </source>
</reference>
<evidence type="ECO:0000313" key="1">
    <source>
        <dbReference type="EMBL" id="CAB4003021.1"/>
    </source>
</evidence>
<gene>
    <name evidence="1" type="ORF">PACLA_8A012589</name>
</gene>
<evidence type="ECO:0000313" key="2">
    <source>
        <dbReference type="Proteomes" id="UP001152795"/>
    </source>
</evidence>
<keyword evidence="2" id="KW-1185">Reference proteome</keyword>
<dbReference type="OrthoDB" id="6762350at2759"/>
<name>A0A7D9E997_PARCT</name>
<comment type="caution">
    <text evidence="1">The sequence shown here is derived from an EMBL/GenBank/DDBJ whole genome shotgun (WGS) entry which is preliminary data.</text>
</comment>
<accession>A0A7D9E997</accession>